<evidence type="ECO:0000313" key="16">
    <source>
        <dbReference type="Proteomes" id="UP000298021"/>
    </source>
</evidence>
<dbReference type="RefSeq" id="WP_135374365.1">
    <property type="nucleotide sequence ID" value="NZ_RKLY01000038.1"/>
</dbReference>
<keyword evidence="4 12" id="KW-0963">Cytoplasm</keyword>
<evidence type="ECO:0000256" key="9">
    <source>
        <dbReference type="ARBA" id="ARBA00023125"/>
    </source>
</evidence>
<evidence type="ECO:0000256" key="10">
    <source>
        <dbReference type="ARBA" id="ARBA00023204"/>
    </source>
</evidence>
<dbReference type="AlphaFoldDB" id="A0A4Z0JF41"/>
<dbReference type="HAMAP" id="MF_00365">
    <property type="entry name" value="RecF"/>
    <property type="match status" value="1"/>
</dbReference>
<sequence length="376" mass="43351">MFVKELRLQNYRNYESLQVEFSPNINVFLGENAQGKTNLLEAMYFLALTRSHRTSNDKDLIKWGSDFARISGTVIKDNSSRLKLDLVISKSGKKAKLNNLEQRKLSTYIGNLNVVLFSPEDLSIVKGNPGIRRKFIDMEFGQMSPQYLKTMSQFKSVLKQRNAYLKKLQHHQAKDLIYLDVLSDQFSAYCAEVIFSRLQFLKKLQTYIEKIHANITEDHEELKITYSTFFNTEGKTLENIYEIFKDNFKKNYQKEIQRGVTLIGPHRDDIKFLVNGKNAQDFGSQGQQRSVALSLKLAEVELMKDQVGDYPILLLDDVLSELDHKRQTHLLSSIKHGIQTFITTTSIDDVDPNLVKNPNILNINNGKVQQEERFNG</sequence>
<dbReference type="GO" id="GO:0006260">
    <property type="term" value="P:DNA replication"/>
    <property type="evidence" value="ECO:0007669"/>
    <property type="project" value="UniProtKB-UniRule"/>
</dbReference>
<dbReference type="Pfam" id="PF02463">
    <property type="entry name" value="SMC_N"/>
    <property type="match status" value="1"/>
</dbReference>
<protein>
    <recommendedName>
        <fullName evidence="3 12">DNA replication and repair protein RecF</fullName>
    </recommendedName>
</protein>
<evidence type="ECO:0000256" key="2">
    <source>
        <dbReference type="ARBA" id="ARBA00008016"/>
    </source>
</evidence>
<keyword evidence="6 12" id="KW-0547">Nucleotide-binding</keyword>
<dbReference type="InterPro" id="IPR027417">
    <property type="entry name" value="P-loop_NTPase"/>
</dbReference>
<keyword evidence="7 12" id="KW-0227">DNA damage</keyword>
<proteinExistence type="inferred from homology"/>
<dbReference type="InterPro" id="IPR001238">
    <property type="entry name" value="DNA-binding_RecF"/>
</dbReference>
<dbReference type="GO" id="GO:0005737">
    <property type="term" value="C:cytoplasm"/>
    <property type="evidence" value="ECO:0007669"/>
    <property type="project" value="UniProtKB-SubCell"/>
</dbReference>
<dbReference type="CDD" id="cd03242">
    <property type="entry name" value="ABC_RecF"/>
    <property type="match status" value="1"/>
</dbReference>
<evidence type="ECO:0000256" key="7">
    <source>
        <dbReference type="ARBA" id="ARBA00022763"/>
    </source>
</evidence>
<dbReference type="InterPro" id="IPR003395">
    <property type="entry name" value="RecF/RecN/SMC_N"/>
</dbReference>
<evidence type="ECO:0000256" key="4">
    <source>
        <dbReference type="ARBA" id="ARBA00022490"/>
    </source>
</evidence>
<dbReference type="SUPFAM" id="SSF52540">
    <property type="entry name" value="P-loop containing nucleoside triphosphate hydrolases"/>
    <property type="match status" value="1"/>
</dbReference>
<keyword evidence="8 12" id="KW-0067">ATP-binding</keyword>
<keyword evidence="16" id="KW-1185">Reference proteome</keyword>
<dbReference type="OrthoDB" id="9803889at2"/>
<evidence type="ECO:0000256" key="8">
    <source>
        <dbReference type="ARBA" id="ARBA00022840"/>
    </source>
</evidence>
<gene>
    <name evidence="12 15" type="primary">recF</name>
    <name evidence="15" type="ORF">EGT49_11260</name>
</gene>
<name>A0A4Z0JF41_9LACO</name>
<dbReference type="Gene3D" id="1.20.1050.90">
    <property type="entry name" value="RecF/RecN/SMC, N-terminal domain"/>
    <property type="match status" value="1"/>
</dbReference>
<evidence type="ECO:0000256" key="13">
    <source>
        <dbReference type="RuleBase" id="RU000578"/>
    </source>
</evidence>
<dbReference type="EMBL" id="RKLY01000038">
    <property type="protein sequence ID" value="TGD21409.1"/>
    <property type="molecule type" value="Genomic_DNA"/>
</dbReference>
<keyword evidence="10 12" id="KW-0234">DNA repair</keyword>
<keyword evidence="11 12" id="KW-0742">SOS response</keyword>
<evidence type="ECO:0000256" key="3">
    <source>
        <dbReference type="ARBA" id="ARBA00020170"/>
    </source>
</evidence>
<dbReference type="PROSITE" id="PS00618">
    <property type="entry name" value="RECF_2"/>
    <property type="match status" value="1"/>
</dbReference>
<organism evidence="15 16">
    <name type="scientific">Companilactobacillus suantsaicola</name>
    <dbReference type="NCBI Taxonomy" id="2487723"/>
    <lineage>
        <taxon>Bacteria</taxon>
        <taxon>Bacillati</taxon>
        <taxon>Bacillota</taxon>
        <taxon>Bacilli</taxon>
        <taxon>Lactobacillales</taxon>
        <taxon>Lactobacillaceae</taxon>
        <taxon>Companilactobacillus</taxon>
    </lineage>
</organism>
<dbReference type="Gene3D" id="3.40.50.300">
    <property type="entry name" value="P-loop containing nucleotide triphosphate hydrolases"/>
    <property type="match status" value="1"/>
</dbReference>
<comment type="subcellular location">
    <subcellularLocation>
        <location evidence="1 12 13">Cytoplasm</location>
    </subcellularLocation>
</comment>
<evidence type="ECO:0000313" key="15">
    <source>
        <dbReference type="EMBL" id="TGD21409.1"/>
    </source>
</evidence>
<dbReference type="PROSITE" id="PS00617">
    <property type="entry name" value="RECF_1"/>
    <property type="match status" value="1"/>
</dbReference>
<evidence type="ECO:0000259" key="14">
    <source>
        <dbReference type="Pfam" id="PF02463"/>
    </source>
</evidence>
<accession>A0A4Z0JF41</accession>
<reference evidence="15 16" key="1">
    <citation type="submission" date="2018-10" db="EMBL/GenBank/DDBJ databases">
        <title>Lactobacillus sp. R7 and Lactobacillus sp. R19 isolated from fermented mustard green product of Taiwan.</title>
        <authorList>
            <person name="Lin S.-T."/>
        </authorList>
    </citation>
    <scope>NUCLEOTIDE SEQUENCE [LARGE SCALE GENOMIC DNA]</scope>
    <source>
        <strain evidence="15 16">BCRC 81127</strain>
    </source>
</reference>
<dbReference type="InterPro" id="IPR042174">
    <property type="entry name" value="RecF_2"/>
</dbReference>
<dbReference type="NCBIfam" id="TIGR00611">
    <property type="entry name" value="recf"/>
    <property type="match status" value="1"/>
</dbReference>
<dbReference type="Proteomes" id="UP000298021">
    <property type="component" value="Unassembled WGS sequence"/>
</dbReference>
<comment type="caution">
    <text evidence="15">The sequence shown here is derived from an EMBL/GenBank/DDBJ whole genome shotgun (WGS) entry which is preliminary data.</text>
</comment>
<dbReference type="GO" id="GO:0005524">
    <property type="term" value="F:ATP binding"/>
    <property type="evidence" value="ECO:0007669"/>
    <property type="project" value="UniProtKB-UniRule"/>
</dbReference>
<feature type="domain" description="RecF/RecN/SMC N-terminal" evidence="14">
    <location>
        <begin position="2"/>
        <end position="345"/>
    </location>
</feature>
<evidence type="ECO:0000256" key="11">
    <source>
        <dbReference type="ARBA" id="ARBA00023236"/>
    </source>
</evidence>
<dbReference type="PANTHER" id="PTHR32182:SF0">
    <property type="entry name" value="DNA REPLICATION AND REPAIR PROTEIN RECF"/>
    <property type="match status" value="1"/>
</dbReference>
<dbReference type="FunFam" id="1.20.1050.90:FF:000002">
    <property type="entry name" value="DNA replication and repair protein RecF"/>
    <property type="match status" value="1"/>
</dbReference>
<dbReference type="GO" id="GO:0009432">
    <property type="term" value="P:SOS response"/>
    <property type="evidence" value="ECO:0007669"/>
    <property type="project" value="UniProtKB-UniRule"/>
</dbReference>
<evidence type="ECO:0000256" key="1">
    <source>
        <dbReference type="ARBA" id="ARBA00004496"/>
    </source>
</evidence>
<comment type="function">
    <text evidence="12 13">The RecF protein is involved in DNA metabolism; it is required for DNA replication and normal SOS inducibility. RecF binds preferentially to single-stranded, linear DNA. It also seems to bind ATP.</text>
</comment>
<dbReference type="GO" id="GO:0000731">
    <property type="term" value="P:DNA synthesis involved in DNA repair"/>
    <property type="evidence" value="ECO:0007669"/>
    <property type="project" value="TreeGrafter"/>
</dbReference>
<dbReference type="PANTHER" id="PTHR32182">
    <property type="entry name" value="DNA REPLICATION AND REPAIR PROTEIN RECF"/>
    <property type="match status" value="1"/>
</dbReference>
<evidence type="ECO:0000256" key="5">
    <source>
        <dbReference type="ARBA" id="ARBA00022705"/>
    </source>
</evidence>
<evidence type="ECO:0000256" key="6">
    <source>
        <dbReference type="ARBA" id="ARBA00022741"/>
    </source>
</evidence>
<feature type="binding site" evidence="12">
    <location>
        <begin position="30"/>
        <end position="37"/>
    </location>
    <ligand>
        <name>ATP</name>
        <dbReference type="ChEBI" id="CHEBI:30616"/>
    </ligand>
</feature>
<keyword evidence="9 12" id="KW-0238">DNA-binding</keyword>
<dbReference type="GO" id="GO:0006302">
    <property type="term" value="P:double-strand break repair"/>
    <property type="evidence" value="ECO:0007669"/>
    <property type="project" value="TreeGrafter"/>
</dbReference>
<keyword evidence="5 12" id="KW-0235">DNA replication</keyword>
<dbReference type="InterPro" id="IPR018078">
    <property type="entry name" value="DNA-binding_RecF_CS"/>
</dbReference>
<dbReference type="GO" id="GO:0003697">
    <property type="term" value="F:single-stranded DNA binding"/>
    <property type="evidence" value="ECO:0007669"/>
    <property type="project" value="UniProtKB-UniRule"/>
</dbReference>
<evidence type="ECO:0000256" key="12">
    <source>
        <dbReference type="HAMAP-Rule" id="MF_00365"/>
    </source>
</evidence>
<comment type="similarity">
    <text evidence="2 12 13">Belongs to the RecF family.</text>
</comment>